<evidence type="ECO:0000256" key="1">
    <source>
        <dbReference type="ARBA" id="ARBA00004125"/>
    </source>
</evidence>
<evidence type="ECO:0000256" key="8">
    <source>
        <dbReference type="SAM" id="Phobius"/>
    </source>
</evidence>
<keyword evidence="7 8" id="KW-0472">Membrane</keyword>
<comment type="similarity">
    <text evidence="4">Belongs to the CDIP1/LITAF family.</text>
</comment>
<accession>A0A3Q0SR87</accession>
<dbReference type="PANTHER" id="PTHR23292">
    <property type="entry name" value="LIPOPOLYSACCHARIDE-INDUCED TUMOR NECROSIS FACTOR-ALPHA FACTOR"/>
    <property type="match status" value="1"/>
</dbReference>
<dbReference type="InterPro" id="IPR006629">
    <property type="entry name" value="LITAF"/>
</dbReference>
<evidence type="ECO:0000256" key="6">
    <source>
        <dbReference type="ARBA" id="ARBA00022833"/>
    </source>
</evidence>
<keyword evidence="8" id="KW-1133">Transmembrane helix</keyword>
<name>A0A3Q0SR87_AMPCI</name>
<evidence type="ECO:0000256" key="2">
    <source>
        <dbReference type="ARBA" id="ARBA00004414"/>
    </source>
</evidence>
<sequence>MAVLIASPIVLRFKVADRDESSTTAHCKLVLQWRPLDKGGCSVDPEDDKCGLPYPLLLGPHIGITVCSTRHYAVTFGSPVNAYNTSNKQSLMTPLIAFIFILSSTVYNAPSRTPRAKYVSYEPELRRSPSLATCPSCRTEVTTQVTFKAGTFAWLMCLVLVLGCCLIPLFANHFKDAYHTCPRCRLVLHVHKKQCCE</sequence>
<dbReference type="AlphaFoldDB" id="A0A3Q0SR87"/>
<reference evidence="10" key="2">
    <citation type="submission" date="2025-09" db="UniProtKB">
        <authorList>
            <consortium name="Ensembl"/>
        </authorList>
    </citation>
    <scope>IDENTIFICATION</scope>
</reference>
<dbReference type="Proteomes" id="UP000261340">
    <property type="component" value="Unplaced"/>
</dbReference>
<keyword evidence="11" id="KW-1185">Reference proteome</keyword>
<evidence type="ECO:0000259" key="9">
    <source>
        <dbReference type="PROSITE" id="PS51837"/>
    </source>
</evidence>
<dbReference type="PROSITE" id="PS51837">
    <property type="entry name" value="LITAF"/>
    <property type="match status" value="1"/>
</dbReference>
<dbReference type="SMART" id="SM00714">
    <property type="entry name" value="LITAF"/>
    <property type="match status" value="1"/>
</dbReference>
<evidence type="ECO:0000256" key="3">
    <source>
        <dbReference type="ARBA" id="ARBA00004630"/>
    </source>
</evidence>
<dbReference type="GO" id="GO:0005634">
    <property type="term" value="C:nucleus"/>
    <property type="evidence" value="ECO:0007669"/>
    <property type="project" value="TreeGrafter"/>
</dbReference>
<organism evidence="10 11">
    <name type="scientific">Amphilophus citrinellus</name>
    <name type="common">Midas cichlid</name>
    <name type="synonym">Cichlasoma citrinellum</name>
    <dbReference type="NCBI Taxonomy" id="61819"/>
    <lineage>
        <taxon>Eukaryota</taxon>
        <taxon>Metazoa</taxon>
        <taxon>Chordata</taxon>
        <taxon>Craniata</taxon>
        <taxon>Vertebrata</taxon>
        <taxon>Euteleostomi</taxon>
        <taxon>Actinopterygii</taxon>
        <taxon>Neopterygii</taxon>
        <taxon>Teleostei</taxon>
        <taxon>Neoteleostei</taxon>
        <taxon>Acanthomorphata</taxon>
        <taxon>Ovalentaria</taxon>
        <taxon>Cichlomorphae</taxon>
        <taxon>Cichliformes</taxon>
        <taxon>Cichlidae</taxon>
        <taxon>New World cichlids</taxon>
        <taxon>Cichlasomatinae</taxon>
        <taxon>Heroini</taxon>
        <taxon>Amphilophus</taxon>
    </lineage>
</organism>
<dbReference type="PANTHER" id="PTHR23292:SF28">
    <property type="entry name" value="LIPOPOLYSACCHARIDE-INDUCED TUMOR NECROSIS FACTOR-ALPHA FACTOR-LIKE"/>
    <property type="match status" value="1"/>
</dbReference>
<keyword evidence="6" id="KW-0862">Zinc</keyword>
<dbReference type="GO" id="GO:0008270">
    <property type="term" value="F:zinc ion binding"/>
    <property type="evidence" value="ECO:0007669"/>
    <property type="project" value="TreeGrafter"/>
</dbReference>
<reference evidence="10" key="1">
    <citation type="submission" date="2025-08" db="UniProtKB">
        <authorList>
            <consortium name="Ensembl"/>
        </authorList>
    </citation>
    <scope>IDENTIFICATION</scope>
</reference>
<evidence type="ECO:0000256" key="4">
    <source>
        <dbReference type="ARBA" id="ARBA00005975"/>
    </source>
</evidence>
<protein>
    <recommendedName>
        <fullName evidence="9">LITAF domain-containing protein</fullName>
    </recommendedName>
</protein>
<dbReference type="STRING" id="61819.ENSACIP00000022745"/>
<keyword evidence="8" id="KW-0812">Transmembrane</keyword>
<dbReference type="GO" id="GO:0098574">
    <property type="term" value="C:cytoplasmic side of lysosomal membrane"/>
    <property type="evidence" value="ECO:0007669"/>
    <property type="project" value="TreeGrafter"/>
</dbReference>
<dbReference type="GO" id="GO:0098560">
    <property type="term" value="C:cytoplasmic side of late endosome membrane"/>
    <property type="evidence" value="ECO:0007669"/>
    <property type="project" value="TreeGrafter"/>
</dbReference>
<evidence type="ECO:0000313" key="10">
    <source>
        <dbReference type="Ensembl" id="ENSACIP00000022745.1"/>
    </source>
</evidence>
<keyword evidence="5" id="KW-0479">Metal-binding</keyword>
<comment type="subcellular location">
    <subcellularLocation>
        <location evidence="1">Endosome membrane</location>
        <topology evidence="1">Peripheral membrane protein</topology>
        <orientation evidence="1">Cytoplasmic side</orientation>
    </subcellularLocation>
    <subcellularLocation>
        <location evidence="2">Late endosome membrane</location>
    </subcellularLocation>
    <subcellularLocation>
        <location evidence="3">Lysosome membrane</location>
        <topology evidence="3">Peripheral membrane protein</topology>
        <orientation evidence="3">Cytoplasmic side</orientation>
    </subcellularLocation>
</comment>
<dbReference type="GeneTree" id="ENSGT00940000177139"/>
<dbReference type="InterPro" id="IPR037519">
    <property type="entry name" value="LITAF_fam"/>
</dbReference>
<feature type="domain" description="LITAF" evidence="9">
    <location>
        <begin position="114"/>
        <end position="193"/>
    </location>
</feature>
<evidence type="ECO:0000256" key="5">
    <source>
        <dbReference type="ARBA" id="ARBA00022723"/>
    </source>
</evidence>
<feature type="transmembrane region" description="Helical" evidence="8">
    <location>
        <begin position="152"/>
        <end position="171"/>
    </location>
</feature>
<evidence type="ECO:0000313" key="11">
    <source>
        <dbReference type="Proteomes" id="UP000261340"/>
    </source>
</evidence>
<dbReference type="Ensembl" id="ENSACIT00000023349.1">
    <property type="protein sequence ID" value="ENSACIP00000022745.1"/>
    <property type="gene ID" value="ENSACIG00000017707.1"/>
</dbReference>
<evidence type="ECO:0000256" key="7">
    <source>
        <dbReference type="ARBA" id="ARBA00023136"/>
    </source>
</evidence>
<proteinExistence type="inferred from homology"/>
<dbReference type="Pfam" id="PF10601">
    <property type="entry name" value="zf-LITAF-like"/>
    <property type="match status" value="1"/>
</dbReference>